<proteinExistence type="predicted"/>
<feature type="compositionally biased region" description="Basic and acidic residues" evidence="2">
    <location>
        <begin position="442"/>
        <end position="454"/>
    </location>
</feature>
<dbReference type="GO" id="GO:0016740">
    <property type="term" value="F:transferase activity"/>
    <property type="evidence" value="ECO:0007669"/>
    <property type="project" value="UniProtKB-KW"/>
</dbReference>
<feature type="compositionally biased region" description="Basic and acidic residues" evidence="2">
    <location>
        <begin position="560"/>
        <end position="572"/>
    </location>
</feature>
<accession>A0A2G8KT76</accession>
<sequence>MSKAQNVMKKTFAPLNGLPLDGKRLTMRHNENLVAESKGRFPNSSREGLFQKGELSSTDPTNVQRFGSNVGINKKSIDSQEGMKTEDYNKSRVPPEINQGRIKESSFVPKAPKGPVNGVKRALTFDKVETISSTKRRPSNTNTSSMQGNYNNAAMNNINKRRLDVTDRAEMEHCNRVARDNTSRASSANRVVMDGANNGSSDHTRRVAVKDNDKPGLQYTSRAAGDHSNEAGRDPSNRAVTVVANNRSSDHTRRVPVKDNDKTGLQYASRVAGDHSNKAGRDPSNRAVTVVANNGLSDHTRRVAVKDNDKTGLQYTSRAAGDHSNKAGRDPSNRAVMNGANNRSSDHTRRVAVKDNDKPGLQYASRAAGDHSNKAGRNPCNRAVTVVANNGLSDHTRRVPVKDNDKIGLQYASRAAGDHSNKAGRDPSNRAVMNGANNGSSDHTRRVAVKDNDKPGLQYASRAAGDHSNKAGRDPCNRAVTVVANNGLSDHTRRVPVKDNDKIGLQYASRTAGDHSNKAGRDPSNRAVMDGANKGSSDHTRRVAVQKNDKTGLQNTSRAAGDHSNKAGRDPSNRAVMDGANKGSSDHTRRVAVQNNDKTGLQYASRAAGDHSNKAGRDPSNRAAMANGNRATKDMSNRAAVNNVDRGVMVHRNRATNNFIDKAAVRQKVRMAMRPSIHATAMDNTNKALRNNISRGKIENSKKGLPLDKDKTKSPKRKTVNQTVESDTIGGGLDKTSSRTPRAMTDKRARYQTIAETTRSKLAVFKREENKPDKTPKKLSTGKNVSVTNGIHGRKELRLPTIKEDDTGSGCGGKLPMNKVVGEKQGPKRTRESNTTDEAGYDVVGTTDCSAAVNGKVVSRKNFTTPRGALTSRNEKKKKYPNGKIDPSVLDSLPTEIQSEVLPESRLGLKNSSDVSDDDRKTKHFDPNQASTSTGITSKLDQEVLQNLPADILQEVVESERCRLKLAQSTPIGGTNQTLGARTAGKRNIPEAFNMKEFAFKKKKCDRKLKIGVKIATDPSTDSLINTNDRKSRHELSTNDDMNIHNFIKEDQHSDEYAETELDPSVIEERETVKSEVVAAEAEKKKISLGGAFTIEDVKNMMKQWMELFASPLDEDISHVVHFMRSHILDQNLEMVFQLLRAFKRMVSTGDSQDWRNAYITVKERIQTTVGHIYGSSLKLDEDL</sequence>
<feature type="compositionally biased region" description="Basic and acidic residues" evidence="2">
    <location>
        <begin position="696"/>
        <end position="713"/>
    </location>
</feature>
<feature type="compositionally biased region" description="Basic and acidic residues" evidence="2">
    <location>
        <begin position="416"/>
        <end position="428"/>
    </location>
</feature>
<keyword evidence="5" id="KW-1185">Reference proteome</keyword>
<feature type="region of interest" description="Disordered" evidence="2">
    <location>
        <begin position="864"/>
        <end position="934"/>
    </location>
</feature>
<feature type="compositionally biased region" description="Basic and acidic residues" evidence="2">
    <location>
        <begin position="512"/>
        <end position="524"/>
    </location>
</feature>
<name>A0A2G8KT76_STIJA</name>
<protein>
    <submittedName>
        <fullName evidence="4">Putative filaggrin-2-like isoform X2</fullName>
    </submittedName>
</protein>
<feature type="compositionally biased region" description="Basic and acidic residues" evidence="2">
    <location>
        <begin position="464"/>
        <end position="475"/>
    </location>
</feature>
<reference evidence="4 5" key="1">
    <citation type="journal article" date="2017" name="PLoS Biol.">
        <title>The sea cucumber genome provides insights into morphological evolution and visceral regeneration.</title>
        <authorList>
            <person name="Zhang X."/>
            <person name="Sun L."/>
            <person name="Yuan J."/>
            <person name="Sun Y."/>
            <person name="Gao Y."/>
            <person name="Zhang L."/>
            <person name="Li S."/>
            <person name="Dai H."/>
            <person name="Hamel J.F."/>
            <person name="Liu C."/>
            <person name="Yu Y."/>
            <person name="Liu S."/>
            <person name="Lin W."/>
            <person name="Guo K."/>
            <person name="Jin S."/>
            <person name="Xu P."/>
            <person name="Storey K.B."/>
            <person name="Huan P."/>
            <person name="Zhang T."/>
            <person name="Zhou Y."/>
            <person name="Zhang J."/>
            <person name="Lin C."/>
            <person name="Li X."/>
            <person name="Xing L."/>
            <person name="Huo D."/>
            <person name="Sun M."/>
            <person name="Wang L."/>
            <person name="Mercier A."/>
            <person name="Li F."/>
            <person name="Yang H."/>
            <person name="Xiang J."/>
        </authorList>
    </citation>
    <scope>NUCLEOTIDE SEQUENCE [LARGE SCALE GENOMIC DNA]</scope>
    <source>
        <strain evidence="4">Shaxun</strain>
        <tissue evidence="4">Muscle</tissue>
    </source>
</reference>
<comment type="caution">
    <text evidence="4">The sequence shown here is derived from an EMBL/GenBank/DDBJ whole genome shotgun (WGS) entry which is preliminary data.</text>
</comment>
<gene>
    <name evidence="4" type="ORF">BSL78_11925</name>
</gene>
<feature type="region of interest" description="Disordered" evidence="2">
    <location>
        <begin position="768"/>
        <end position="787"/>
    </location>
</feature>
<feature type="compositionally biased region" description="Basic and acidic residues" evidence="2">
    <location>
        <begin position="608"/>
        <end position="620"/>
    </location>
</feature>
<dbReference type="InterPro" id="IPR025527">
    <property type="entry name" value="HUWE1/Rev1_UBM"/>
</dbReference>
<dbReference type="STRING" id="307972.A0A2G8KT76"/>
<dbReference type="Pfam" id="PF14377">
    <property type="entry name" value="UBM"/>
    <property type="match status" value="1"/>
</dbReference>
<feature type="compositionally biased region" description="Basic and acidic residues" evidence="2">
    <location>
        <begin position="202"/>
        <end position="214"/>
    </location>
</feature>
<dbReference type="Pfam" id="PF16727">
    <property type="entry name" value="REV1_C"/>
    <property type="match status" value="1"/>
</dbReference>
<evidence type="ECO:0000259" key="3">
    <source>
        <dbReference type="Pfam" id="PF16727"/>
    </source>
</evidence>
<feature type="compositionally biased region" description="Basic and acidic residues" evidence="2">
    <location>
        <begin position="320"/>
        <end position="332"/>
    </location>
</feature>
<feature type="compositionally biased region" description="Polar residues" evidence="2">
    <location>
        <begin position="684"/>
        <end position="694"/>
    </location>
</feature>
<keyword evidence="1" id="KW-0808">Transferase</keyword>
<dbReference type="Proteomes" id="UP000230750">
    <property type="component" value="Unassembled WGS sequence"/>
</dbReference>
<evidence type="ECO:0000313" key="4">
    <source>
        <dbReference type="EMBL" id="PIK51208.1"/>
    </source>
</evidence>
<feature type="region of interest" description="Disordered" evidence="2">
    <location>
        <begin position="305"/>
        <end position="379"/>
    </location>
</feature>
<evidence type="ECO:0000256" key="1">
    <source>
        <dbReference type="ARBA" id="ARBA00022679"/>
    </source>
</evidence>
<feature type="region of interest" description="Disordered" evidence="2">
    <location>
        <begin position="130"/>
        <end position="157"/>
    </location>
</feature>
<dbReference type="EMBL" id="MRZV01000384">
    <property type="protein sequence ID" value="PIK51208.1"/>
    <property type="molecule type" value="Genomic_DNA"/>
</dbReference>
<dbReference type="Gene3D" id="1.20.58.1280">
    <property type="entry name" value="DNA repair protein Rev1, C-terminal domain"/>
    <property type="match status" value="1"/>
</dbReference>
<feature type="region of interest" description="Disordered" evidence="2">
    <location>
        <begin position="802"/>
        <end position="841"/>
    </location>
</feature>
<feature type="region of interest" description="Disordered" evidence="2">
    <location>
        <begin position="413"/>
        <end position="475"/>
    </location>
</feature>
<dbReference type="InterPro" id="IPR031991">
    <property type="entry name" value="Rev1_C"/>
</dbReference>
<feature type="compositionally biased region" description="Polar residues" evidence="2">
    <location>
        <begin position="139"/>
        <end position="148"/>
    </location>
</feature>
<dbReference type="InterPro" id="IPR038401">
    <property type="entry name" value="Rev1_C_sf"/>
</dbReference>
<feature type="region of interest" description="Disordered" evidence="2">
    <location>
        <begin position="684"/>
        <end position="745"/>
    </location>
</feature>
<feature type="domain" description="DNA repair protein Rev1 C-terminal" evidence="3">
    <location>
        <begin position="1097"/>
        <end position="1178"/>
    </location>
</feature>
<feature type="region of interest" description="Disordered" evidence="2">
    <location>
        <begin position="507"/>
        <end position="635"/>
    </location>
</feature>
<feature type="compositionally biased region" description="Basic and acidic residues" evidence="2">
    <location>
        <begin position="821"/>
        <end position="834"/>
    </location>
</feature>
<feature type="compositionally biased region" description="Basic and acidic residues" evidence="2">
    <location>
        <begin position="248"/>
        <end position="262"/>
    </location>
</feature>
<dbReference type="AlphaFoldDB" id="A0A2G8KT76"/>
<feature type="compositionally biased region" description="Basic and acidic residues" evidence="2">
    <location>
        <begin position="224"/>
        <end position="236"/>
    </location>
</feature>
<evidence type="ECO:0000313" key="5">
    <source>
        <dbReference type="Proteomes" id="UP000230750"/>
    </source>
</evidence>
<evidence type="ECO:0000256" key="2">
    <source>
        <dbReference type="SAM" id="MobiDB-lite"/>
    </source>
</evidence>
<feature type="region of interest" description="Disordered" evidence="2">
    <location>
        <begin position="174"/>
        <end position="264"/>
    </location>
</feature>
<feature type="compositionally biased region" description="Basic and acidic residues" evidence="2">
    <location>
        <begin position="344"/>
        <end position="358"/>
    </location>
</feature>
<organism evidence="4 5">
    <name type="scientific">Stichopus japonicus</name>
    <name type="common">Sea cucumber</name>
    <dbReference type="NCBI Taxonomy" id="307972"/>
    <lineage>
        <taxon>Eukaryota</taxon>
        <taxon>Metazoa</taxon>
        <taxon>Echinodermata</taxon>
        <taxon>Eleutherozoa</taxon>
        <taxon>Echinozoa</taxon>
        <taxon>Holothuroidea</taxon>
        <taxon>Aspidochirotacea</taxon>
        <taxon>Aspidochirotida</taxon>
        <taxon>Stichopodidae</taxon>
        <taxon>Apostichopus</taxon>
    </lineage>
</organism>